<name>A0ABP0YKZ5_9ROSI</name>
<evidence type="ECO:0008006" key="12">
    <source>
        <dbReference type="Google" id="ProtNLM"/>
    </source>
</evidence>
<dbReference type="InterPro" id="IPR036396">
    <property type="entry name" value="Cyt_P450_sf"/>
</dbReference>
<evidence type="ECO:0000256" key="9">
    <source>
        <dbReference type="SAM" id="Phobius"/>
    </source>
</evidence>
<evidence type="ECO:0000256" key="1">
    <source>
        <dbReference type="ARBA" id="ARBA00001971"/>
    </source>
</evidence>
<comment type="similarity">
    <text evidence="2 8">Belongs to the cytochrome P450 family.</text>
</comment>
<dbReference type="InterPro" id="IPR017972">
    <property type="entry name" value="Cyt_P450_CS"/>
</dbReference>
<keyword evidence="4 8" id="KW-0479">Metal-binding</keyword>
<keyword evidence="9" id="KW-0812">Transmembrane</keyword>
<keyword evidence="6 8" id="KW-0408">Iron</keyword>
<evidence type="ECO:0000256" key="2">
    <source>
        <dbReference type="ARBA" id="ARBA00010617"/>
    </source>
</evidence>
<dbReference type="PRINTS" id="PR00385">
    <property type="entry name" value="P450"/>
</dbReference>
<keyword evidence="7 8" id="KW-0503">Monooxygenase</keyword>
<keyword evidence="9" id="KW-0472">Membrane</keyword>
<accession>A0ABP0YKZ5</accession>
<evidence type="ECO:0000256" key="7">
    <source>
        <dbReference type="ARBA" id="ARBA00023033"/>
    </source>
</evidence>
<protein>
    <recommendedName>
        <fullName evidence="12">Alkane hydroxylase MAH1-like</fullName>
    </recommendedName>
</protein>
<dbReference type="Gene3D" id="1.10.630.10">
    <property type="entry name" value="Cytochrome P450"/>
    <property type="match status" value="1"/>
</dbReference>
<evidence type="ECO:0000256" key="5">
    <source>
        <dbReference type="ARBA" id="ARBA00023002"/>
    </source>
</evidence>
<organism evidence="10 11">
    <name type="scientific">Citrullus colocynthis</name>
    <name type="common">colocynth</name>
    <dbReference type="NCBI Taxonomy" id="252529"/>
    <lineage>
        <taxon>Eukaryota</taxon>
        <taxon>Viridiplantae</taxon>
        <taxon>Streptophyta</taxon>
        <taxon>Embryophyta</taxon>
        <taxon>Tracheophyta</taxon>
        <taxon>Spermatophyta</taxon>
        <taxon>Magnoliopsida</taxon>
        <taxon>eudicotyledons</taxon>
        <taxon>Gunneridae</taxon>
        <taxon>Pentapetalae</taxon>
        <taxon>rosids</taxon>
        <taxon>fabids</taxon>
        <taxon>Cucurbitales</taxon>
        <taxon>Cucurbitaceae</taxon>
        <taxon>Benincaseae</taxon>
        <taxon>Citrullus</taxon>
    </lineage>
</organism>
<dbReference type="Pfam" id="PF00067">
    <property type="entry name" value="p450"/>
    <property type="match status" value="1"/>
</dbReference>
<evidence type="ECO:0000313" key="10">
    <source>
        <dbReference type="EMBL" id="CAK9320305.1"/>
    </source>
</evidence>
<keyword evidence="11" id="KW-1185">Reference proteome</keyword>
<evidence type="ECO:0000256" key="3">
    <source>
        <dbReference type="ARBA" id="ARBA00022617"/>
    </source>
</evidence>
<dbReference type="EMBL" id="OZ021738">
    <property type="protein sequence ID" value="CAK9320305.1"/>
    <property type="molecule type" value="Genomic_DNA"/>
</dbReference>
<evidence type="ECO:0000256" key="8">
    <source>
        <dbReference type="RuleBase" id="RU000461"/>
    </source>
</evidence>
<dbReference type="SUPFAM" id="SSF48264">
    <property type="entry name" value="Cytochrome P450"/>
    <property type="match status" value="1"/>
</dbReference>
<evidence type="ECO:0000313" key="11">
    <source>
        <dbReference type="Proteomes" id="UP001642487"/>
    </source>
</evidence>
<dbReference type="Proteomes" id="UP001642487">
    <property type="component" value="Chromosome 4"/>
</dbReference>
<keyword evidence="9" id="KW-1133">Transmembrane helix</keyword>
<dbReference type="CDD" id="cd11064">
    <property type="entry name" value="CYP86A"/>
    <property type="match status" value="1"/>
</dbReference>
<feature type="transmembrane region" description="Helical" evidence="9">
    <location>
        <begin position="33"/>
        <end position="51"/>
    </location>
</feature>
<dbReference type="InterPro" id="IPR002401">
    <property type="entry name" value="Cyt_P450_E_grp-I"/>
</dbReference>
<evidence type="ECO:0000256" key="4">
    <source>
        <dbReference type="ARBA" id="ARBA00022723"/>
    </source>
</evidence>
<dbReference type="PANTHER" id="PTHR24296">
    <property type="entry name" value="CYTOCHROME P450"/>
    <property type="match status" value="1"/>
</dbReference>
<dbReference type="PROSITE" id="PS00086">
    <property type="entry name" value="CYTOCHROME_P450"/>
    <property type="match status" value="1"/>
</dbReference>
<comment type="cofactor">
    <cofactor evidence="1">
        <name>heme</name>
        <dbReference type="ChEBI" id="CHEBI:30413"/>
    </cofactor>
</comment>
<proteinExistence type="inferred from homology"/>
<dbReference type="PRINTS" id="PR00463">
    <property type="entry name" value="EP450I"/>
</dbReference>
<sequence length="519" mass="60005">MAFDFHILRPIFLVSLPFLFILFSLFLKWNPYGLPWNWPILGMIPTVILHIHRIHDHITEILQVTSCTFYFKGIWFTNTGFLMTVDPANIHHIMSTNFQNYPKGPEFKYIFDVLGDGIFNSDFDSWKNQRKIAQSLIVHEKFLDFMAGAAKEKVENGLVPILEFFCESKSFVDLKDLFLRLAFDSTCMMVTGFDLNSLSLEFPEIPFSKAMDDVQEVLFLRHLYPKFYWELLKKLGIGEAKRMKKACDIIDQVIANLMAVKRERSQRDRELKEEQQDRGADLIAWYMVNEHDEIDCNDKFLRDTVLNFMIAGRDALSVTLSWLFFILSKNPIIVAKIREELKGITTVPQNELESQNQRQQKPRVFTNEELNNLVYMHGALCETLRLYPPIAFEHKSPAEPDILPSGHHVKPGTRILFSLYALGRMKSVWGQDCEEFKPERWISEKGTIKREPSYKFFSFNAGPRTCLGKGVAFSQLKIVSAAIIYNYDIEAVEDINVVAPAASVILHMKSGFKVKVSKR</sequence>
<reference evidence="10 11" key="1">
    <citation type="submission" date="2024-03" db="EMBL/GenBank/DDBJ databases">
        <authorList>
            <person name="Gkanogiannis A."/>
            <person name="Becerra Lopez-Lavalle L."/>
        </authorList>
    </citation>
    <scope>NUCLEOTIDE SEQUENCE [LARGE SCALE GENOMIC DNA]</scope>
</reference>
<gene>
    <name evidence="10" type="ORF">CITCOLO1_LOCUS12353</name>
</gene>
<dbReference type="InterPro" id="IPR001128">
    <property type="entry name" value="Cyt_P450"/>
</dbReference>
<keyword evidence="3 8" id="KW-0349">Heme</keyword>
<feature type="transmembrane region" description="Helical" evidence="9">
    <location>
        <begin position="7"/>
        <end position="27"/>
    </location>
</feature>
<keyword evidence="5 8" id="KW-0560">Oxidoreductase</keyword>
<evidence type="ECO:0000256" key="6">
    <source>
        <dbReference type="ARBA" id="ARBA00023004"/>
    </source>
</evidence>